<keyword evidence="2" id="KW-0560">Oxidoreductase</keyword>
<evidence type="ECO:0000256" key="2">
    <source>
        <dbReference type="ARBA" id="ARBA00023002"/>
    </source>
</evidence>
<evidence type="ECO:0000259" key="3">
    <source>
        <dbReference type="Pfam" id="PF00724"/>
    </source>
</evidence>
<reference evidence="4 5" key="1">
    <citation type="submission" date="2024-04" db="EMBL/GenBank/DDBJ databases">
        <title>Tritrichomonas musculus Genome.</title>
        <authorList>
            <person name="Alves-Ferreira E."/>
            <person name="Grigg M."/>
            <person name="Lorenzi H."/>
            <person name="Galac M."/>
        </authorList>
    </citation>
    <scope>NUCLEOTIDE SEQUENCE [LARGE SCALE GENOMIC DNA]</scope>
    <source>
        <strain evidence="4 5">EAF2021</strain>
    </source>
</reference>
<proteinExistence type="predicted"/>
<accession>A0ABR2L1G1</accession>
<dbReference type="Pfam" id="PF00724">
    <property type="entry name" value="Oxidored_FMN"/>
    <property type="match status" value="1"/>
</dbReference>
<keyword evidence="1" id="KW-0285">Flavoprotein</keyword>
<keyword evidence="5" id="KW-1185">Reference proteome</keyword>
<evidence type="ECO:0000313" key="4">
    <source>
        <dbReference type="EMBL" id="KAK8897188.1"/>
    </source>
</evidence>
<protein>
    <recommendedName>
        <fullName evidence="3">NADH:flavin oxidoreductase/NADH oxidase N-terminal domain-containing protein</fullName>
    </recommendedName>
</protein>
<evidence type="ECO:0000256" key="1">
    <source>
        <dbReference type="ARBA" id="ARBA00022630"/>
    </source>
</evidence>
<gene>
    <name evidence="4" type="ORF">M9Y10_015123</name>
</gene>
<sequence>MSQSILFTPKKLGKLTVPNRFMRSATWEALSDRDGRPPKELLQMIEDLASNNVGLIIPGAVYVTRRGQGMVGESGMTTLEHARKWKPCIEKVHQHGSKLIFQLIHNGLDANPDLNGGYPASGPTSFNKNQHELTNTEIEDLIQNFADSAELAYRASADGAQIHGAHLYLLSSFLSPGLNHRTDKWGGSDENRLRIVKEIISAIRQRVPEDFSLSIKLNGDDYIEGGIKPELCAKYVDMLKDDLDFFEISAGSHHTILSTWNKNILTRGIKDAKRKEDLIQFAKNFTQGQKFHENYNLEALRVIRRKVPSANLALVGGMRKLSTMEKIVNDGDADMISMSRPFLYEPDLVTKFKEGKSDHALCISCGSCILDTSKGVYCHIIKK</sequence>
<dbReference type="InterPro" id="IPR001155">
    <property type="entry name" value="OxRdtase_FMN_N"/>
</dbReference>
<dbReference type="PANTHER" id="PTHR43656:SF2">
    <property type="entry name" value="BINDING OXIDOREDUCTASE, PUTATIVE (AFU_ORTHOLOGUE AFUA_2G08260)-RELATED"/>
    <property type="match status" value="1"/>
</dbReference>
<dbReference type="CDD" id="cd02803">
    <property type="entry name" value="OYE_like_FMN_family"/>
    <property type="match status" value="1"/>
</dbReference>
<dbReference type="InterPro" id="IPR051799">
    <property type="entry name" value="NADH_flavin_oxidoreductase"/>
</dbReference>
<dbReference type="Proteomes" id="UP001470230">
    <property type="component" value="Unassembled WGS sequence"/>
</dbReference>
<name>A0ABR2L1G1_9EUKA</name>
<evidence type="ECO:0000313" key="5">
    <source>
        <dbReference type="Proteomes" id="UP001470230"/>
    </source>
</evidence>
<dbReference type="Gene3D" id="3.20.20.70">
    <property type="entry name" value="Aldolase class I"/>
    <property type="match status" value="1"/>
</dbReference>
<comment type="caution">
    <text evidence="4">The sequence shown here is derived from an EMBL/GenBank/DDBJ whole genome shotgun (WGS) entry which is preliminary data.</text>
</comment>
<dbReference type="InterPro" id="IPR013785">
    <property type="entry name" value="Aldolase_TIM"/>
</dbReference>
<dbReference type="EMBL" id="JAPFFF010000002">
    <property type="protein sequence ID" value="KAK8897188.1"/>
    <property type="molecule type" value="Genomic_DNA"/>
</dbReference>
<dbReference type="PANTHER" id="PTHR43656">
    <property type="entry name" value="BINDING OXIDOREDUCTASE, PUTATIVE (AFU_ORTHOLOGUE AFUA_2G08260)-RELATED"/>
    <property type="match status" value="1"/>
</dbReference>
<dbReference type="SUPFAM" id="SSF51395">
    <property type="entry name" value="FMN-linked oxidoreductases"/>
    <property type="match status" value="1"/>
</dbReference>
<organism evidence="4 5">
    <name type="scientific">Tritrichomonas musculus</name>
    <dbReference type="NCBI Taxonomy" id="1915356"/>
    <lineage>
        <taxon>Eukaryota</taxon>
        <taxon>Metamonada</taxon>
        <taxon>Parabasalia</taxon>
        <taxon>Tritrichomonadida</taxon>
        <taxon>Tritrichomonadidae</taxon>
        <taxon>Tritrichomonas</taxon>
    </lineage>
</organism>
<feature type="domain" description="NADH:flavin oxidoreductase/NADH oxidase N-terminal" evidence="3">
    <location>
        <begin position="6"/>
        <end position="357"/>
    </location>
</feature>